<dbReference type="PANTHER" id="PTHR42743:SF11">
    <property type="entry name" value="AMINODEOXYCHORISMATE LYASE"/>
    <property type="match status" value="1"/>
</dbReference>
<dbReference type="InterPro" id="IPR036038">
    <property type="entry name" value="Aminotransferase-like"/>
</dbReference>
<dbReference type="PANTHER" id="PTHR42743">
    <property type="entry name" value="AMINO-ACID AMINOTRANSFERASE"/>
    <property type="match status" value="1"/>
</dbReference>
<dbReference type="EMBL" id="GL630006">
    <property type="protein sequence ID" value="EFW98753.1"/>
    <property type="molecule type" value="Genomic_DNA"/>
</dbReference>
<organism evidence="3">
    <name type="scientific">Grosmannia clavigera (strain kw1407 / UAMH 11150)</name>
    <name type="common">Blue stain fungus</name>
    <name type="synonym">Graphiocladiella clavigera</name>
    <dbReference type="NCBI Taxonomy" id="655863"/>
    <lineage>
        <taxon>Eukaryota</taxon>
        <taxon>Fungi</taxon>
        <taxon>Dikarya</taxon>
        <taxon>Ascomycota</taxon>
        <taxon>Pezizomycotina</taxon>
        <taxon>Sordariomycetes</taxon>
        <taxon>Sordariomycetidae</taxon>
        <taxon>Ophiostomatales</taxon>
        <taxon>Ophiostomataceae</taxon>
        <taxon>Leptographium</taxon>
    </lineage>
</organism>
<keyword evidence="3" id="KW-1185">Reference proteome</keyword>
<comment type="similarity">
    <text evidence="1">Belongs to the class-IV pyridoxal-phosphate-dependent aminotransferase family.</text>
</comment>
<dbReference type="InterPro" id="IPR050571">
    <property type="entry name" value="Class-IV_PLP-Dep_Aminotrnsfr"/>
</dbReference>
<dbReference type="GeneID" id="25977835"/>
<evidence type="ECO:0000256" key="1">
    <source>
        <dbReference type="ARBA" id="ARBA00009320"/>
    </source>
</evidence>
<dbReference type="OrthoDB" id="25921at2759"/>
<proteinExistence type="inferred from homology"/>
<reference evidence="2 3" key="1">
    <citation type="journal article" date="2011" name="Proc. Natl. Acad. Sci. U.S.A.">
        <title>Genome and transcriptome analyses of the mountain pine beetle-fungal symbiont Grosmannia clavigera, a lodgepole pine pathogen.</title>
        <authorList>
            <person name="DiGuistini S."/>
            <person name="Wang Y."/>
            <person name="Liao N.Y."/>
            <person name="Taylor G."/>
            <person name="Tanguay P."/>
            <person name="Feau N."/>
            <person name="Henrissat B."/>
            <person name="Chan S.K."/>
            <person name="Hesse-Orce U."/>
            <person name="Alamouti S.M."/>
            <person name="Tsui C.K.M."/>
            <person name="Docking R.T."/>
            <person name="Levasseur A."/>
            <person name="Haridas S."/>
            <person name="Robertson G."/>
            <person name="Birol I."/>
            <person name="Holt R.A."/>
            <person name="Marra M.A."/>
            <person name="Hamelin R.C."/>
            <person name="Hirst M."/>
            <person name="Jones S.J.M."/>
            <person name="Bohlmann J."/>
            <person name="Breuil C."/>
        </authorList>
    </citation>
    <scope>NUCLEOTIDE SEQUENCE [LARGE SCALE GENOMIC DNA]</scope>
    <source>
        <strain evidence="3">kw1407 / UAMH 11150</strain>
    </source>
</reference>
<dbReference type="eggNOG" id="KOG0975">
    <property type="taxonomic scope" value="Eukaryota"/>
</dbReference>
<dbReference type="STRING" id="655863.F0XV57"/>
<protein>
    <submittedName>
        <fullName evidence="2">Branched-chain amino acid aminotransferase</fullName>
    </submittedName>
</protein>
<dbReference type="InterPro" id="IPR043132">
    <property type="entry name" value="BCAT-like_C"/>
</dbReference>
<dbReference type="GO" id="GO:0019752">
    <property type="term" value="P:carboxylic acid metabolic process"/>
    <property type="evidence" value="ECO:0007669"/>
    <property type="project" value="UniProtKB-ARBA"/>
</dbReference>
<gene>
    <name evidence="2" type="ORF">CMQ_4605</name>
</gene>
<accession>F0XV57</accession>
<dbReference type="Gene3D" id="3.30.470.10">
    <property type="match status" value="1"/>
</dbReference>
<dbReference type="SUPFAM" id="SSF56752">
    <property type="entry name" value="D-aminoacid aminotransferase-like PLP-dependent enzymes"/>
    <property type="match status" value="1"/>
</dbReference>
<dbReference type="Proteomes" id="UP000007796">
    <property type="component" value="Unassembled WGS sequence"/>
</dbReference>
<dbReference type="RefSeq" id="XP_014168236.1">
    <property type="nucleotide sequence ID" value="XM_014312761.1"/>
</dbReference>
<dbReference type="AlphaFoldDB" id="F0XV57"/>
<evidence type="ECO:0000313" key="2">
    <source>
        <dbReference type="EMBL" id="EFW98753.1"/>
    </source>
</evidence>
<dbReference type="HOGENOM" id="CLU_1250791_0_0_1"/>
<sequence>MIAVFNAYESRVAQLKTSSNPFEEDVAWVESELVPLNEARYPKLDEGFKHSDVTYDVPAVWDSRLLRLDNQQDRLERSLDKMRLRWPLPRKEVRETLVDMIRKSGIRDVYVESIVARGLRVIKPYVRVMPLEMQLAASGPAMITRLNVAIIKASELRPLDRNGLEDVTRKSVVNLAALLGREMHIETVPVEDVCNCDEIFTCTTAGSKHAHLGYVLEAASG</sequence>
<name>F0XV57_GROCL</name>
<dbReference type="GO" id="GO:0008483">
    <property type="term" value="F:transaminase activity"/>
    <property type="evidence" value="ECO:0007669"/>
    <property type="project" value="UniProtKB-KW"/>
</dbReference>
<dbReference type="InterPro" id="IPR043131">
    <property type="entry name" value="BCAT-like_N"/>
</dbReference>
<dbReference type="Gene3D" id="3.20.10.10">
    <property type="entry name" value="D-amino Acid Aminotransferase, subunit A, domain 2"/>
    <property type="match status" value="1"/>
</dbReference>
<keyword evidence="2" id="KW-0032">Aminotransferase</keyword>
<keyword evidence="2" id="KW-0808">Transferase</keyword>
<evidence type="ECO:0000313" key="3">
    <source>
        <dbReference type="Proteomes" id="UP000007796"/>
    </source>
</evidence>
<dbReference type="InParanoid" id="F0XV57"/>